<dbReference type="AlphaFoldDB" id="A0A4V1A3F5"/>
<proteinExistence type="inferred from homology"/>
<dbReference type="Gene3D" id="1.10.3730.20">
    <property type="match status" value="1"/>
</dbReference>
<feature type="transmembrane region" description="Helical" evidence="8">
    <location>
        <begin position="84"/>
        <end position="103"/>
    </location>
</feature>
<keyword evidence="6 8" id="KW-0472">Membrane</keyword>
<dbReference type="InterPro" id="IPR045324">
    <property type="entry name" value="Small_multidrug_res"/>
</dbReference>
<dbReference type="PANTHER" id="PTHR30561:SF0">
    <property type="entry name" value="GUANIDINIUM EXPORTER"/>
    <property type="match status" value="1"/>
</dbReference>
<dbReference type="KEGG" id="uth:DKZ56_01300"/>
<evidence type="ECO:0000256" key="2">
    <source>
        <dbReference type="ARBA" id="ARBA00022448"/>
    </source>
</evidence>
<evidence type="ECO:0000256" key="5">
    <source>
        <dbReference type="ARBA" id="ARBA00022989"/>
    </source>
</evidence>
<evidence type="ECO:0000313" key="10">
    <source>
        <dbReference type="Proteomes" id="UP000291151"/>
    </source>
</evidence>
<comment type="subcellular location">
    <subcellularLocation>
        <location evidence="1 7">Cell membrane</location>
        <topology evidence="1 7">Multi-pass membrane protein</topology>
    </subcellularLocation>
</comment>
<dbReference type="Pfam" id="PF00893">
    <property type="entry name" value="Multi_Drug_Res"/>
    <property type="match status" value="1"/>
</dbReference>
<dbReference type="GO" id="GO:0022857">
    <property type="term" value="F:transmembrane transporter activity"/>
    <property type="evidence" value="ECO:0007669"/>
    <property type="project" value="InterPro"/>
</dbReference>
<dbReference type="SUPFAM" id="SSF103481">
    <property type="entry name" value="Multidrug resistance efflux transporter EmrE"/>
    <property type="match status" value="1"/>
</dbReference>
<sequence length="105" mass="11287">MAWGALILAGLFETLVVASMNQFAVRRSWQPIALFIGSFGGSLVLLQYAMQTIPMGTAYAVWTGIGVVGGTLVGMIFYNESGNWKRILCIFAILVATIGLKLLEG</sequence>
<evidence type="ECO:0000256" key="4">
    <source>
        <dbReference type="ARBA" id="ARBA00022692"/>
    </source>
</evidence>
<organism evidence="9 10">
    <name type="scientific">Ureibacillus thermophilus</name>
    <dbReference type="NCBI Taxonomy" id="367743"/>
    <lineage>
        <taxon>Bacteria</taxon>
        <taxon>Bacillati</taxon>
        <taxon>Bacillota</taxon>
        <taxon>Bacilli</taxon>
        <taxon>Bacillales</taxon>
        <taxon>Caryophanaceae</taxon>
        <taxon>Ureibacillus</taxon>
    </lineage>
</organism>
<accession>A0A4V1A3F5</accession>
<reference evidence="9 10" key="1">
    <citation type="submission" date="2019-02" db="EMBL/GenBank/DDBJ databases">
        <title>Ureibacillus thermophilus.</title>
        <authorList>
            <person name="Sunny J.S."/>
            <person name="Natarajan A."/>
            <person name="Saleena L.M."/>
        </authorList>
    </citation>
    <scope>NUCLEOTIDE SEQUENCE [LARGE SCALE GENOMIC DNA]</scope>
    <source>
        <strain evidence="9 10">LM102</strain>
    </source>
</reference>
<evidence type="ECO:0000256" key="7">
    <source>
        <dbReference type="RuleBase" id="RU003942"/>
    </source>
</evidence>
<comment type="similarity">
    <text evidence="7">Belongs to the drug/metabolite transporter (DMT) superfamily. Small multidrug resistance (SMR) (TC 2.A.7.1) family.</text>
</comment>
<dbReference type="EMBL" id="CP036528">
    <property type="protein sequence ID" value="QBK27070.1"/>
    <property type="molecule type" value="Genomic_DNA"/>
</dbReference>
<evidence type="ECO:0000256" key="6">
    <source>
        <dbReference type="ARBA" id="ARBA00023136"/>
    </source>
</evidence>
<keyword evidence="3" id="KW-1003">Cell membrane</keyword>
<feature type="transmembrane region" description="Helical" evidence="8">
    <location>
        <begin position="58"/>
        <end position="78"/>
    </location>
</feature>
<dbReference type="Proteomes" id="UP000291151">
    <property type="component" value="Chromosome"/>
</dbReference>
<evidence type="ECO:0000313" key="9">
    <source>
        <dbReference type="EMBL" id="QBK27070.1"/>
    </source>
</evidence>
<evidence type="ECO:0000256" key="3">
    <source>
        <dbReference type="ARBA" id="ARBA00022475"/>
    </source>
</evidence>
<keyword evidence="10" id="KW-1185">Reference proteome</keyword>
<protein>
    <submittedName>
        <fullName evidence="9">Multidrug efflux SMR transporter</fullName>
    </submittedName>
</protein>
<keyword evidence="4 7" id="KW-0812">Transmembrane</keyword>
<name>A0A4V1A3F5_9BACL</name>
<dbReference type="InterPro" id="IPR000390">
    <property type="entry name" value="Small_drug/metabolite_transptr"/>
</dbReference>
<feature type="transmembrane region" description="Helical" evidence="8">
    <location>
        <begin position="28"/>
        <end position="46"/>
    </location>
</feature>
<dbReference type="PANTHER" id="PTHR30561">
    <property type="entry name" value="SMR FAMILY PROTON-DEPENDENT DRUG EFFLUX TRANSPORTER SUGE"/>
    <property type="match status" value="1"/>
</dbReference>
<evidence type="ECO:0000256" key="1">
    <source>
        <dbReference type="ARBA" id="ARBA00004651"/>
    </source>
</evidence>
<evidence type="ECO:0000256" key="8">
    <source>
        <dbReference type="SAM" id="Phobius"/>
    </source>
</evidence>
<dbReference type="InterPro" id="IPR037185">
    <property type="entry name" value="EmrE-like"/>
</dbReference>
<keyword evidence="2" id="KW-0813">Transport</keyword>
<dbReference type="RefSeq" id="WP_208652123.1">
    <property type="nucleotide sequence ID" value="NZ_CP036528.1"/>
</dbReference>
<gene>
    <name evidence="9" type="ORF">DKZ56_01300</name>
</gene>
<keyword evidence="5 8" id="KW-1133">Transmembrane helix</keyword>
<dbReference type="GO" id="GO:0005886">
    <property type="term" value="C:plasma membrane"/>
    <property type="evidence" value="ECO:0007669"/>
    <property type="project" value="UniProtKB-SubCell"/>
</dbReference>